<dbReference type="PANTHER" id="PTHR20858">
    <property type="entry name" value="PHOSPHOMETHYLPYRIMIDINE KINASE"/>
    <property type="match status" value="1"/>
</dbReference>
<organism evidence="12 13">
    <name type="scientific">Klugiella xanthotipulae</name>
    <dbReference type="NCBI Taxonomy" id="244735"/>
    <lineage>
        <taxon>Bacteria</taxon>
        <taxon>Bacillati</taxon>
        <taxon>Actinomycetota</taxon>
        <taxon>Actinomycetes</taxon>
        <taxon>Micrococcales</taxon>
        <taxon>Microbacteriaceae</taxon>
        <taxon>Klugiella</taxon>
    </lineage>
</organism>
<evidence type="ECO:0000256" key="7">
    <source>
        <dbReference type="ARBA" id="ARBA00022777"/>
    </source>
</evidence>
<feature type="region of interest" description="Disordered" evidence="10">
    <location>
        <begin position="1"/>
        <end position="29"/>
    </location>
</feature>
<evidence type="ECO:0000256" key="6">
    <source>
        <dbReference type="ARBA" id="ARBA00022741"/>
    </source>
</evidence>
<evidence type="ECO:0000313" key="12">
    <source>
        <dbReference type="EMBL" id="TQM61454.1"/>
    </source>
</evidence>
<dbReference type="GO" id="GO:0005829">
    <property type="term" value="C:cytosol"/>
    <property type="evidence" value="ECO:0007669"/>
    <property type="project" value="TreeGrafter"/>
</dbReference>
<evidence type="ECO:0000256" key="3">
    <source>
        <dbReference type="ARBA" id="ARBA00003848"/>
    </source>
</evidence>
<dbReference type="CDD" id="cd01169">
    <property type="entry name" value="HMPP_kinase"/>
    <property type="match status" value="1"/>
</dbReference>
<dbReference type="InterPro" id="IPR013749">
    <property type="entry name" value="PM/HMP-P_kinase-1"/>
</dbReference>
<dbReference type="AlphaFoldDB" id="A0A543HT52"/>
<comment type="catalytic activity">
    <reaction evidence="2">
        <text>4-amino-2-methyl-5-(phosphooxymethyl)pyrimidine + ATP = 4-amino-2-methyl-5-(diphosphooxymethyl)pyrimidine + ADP</text>
        <dbReference type="Rhea" id="RHEA:19893"/>
        <dbReference type="ChEBI" id="CHEBI:30616"/>
        <dbReference type="ChEBI" id="CHEBI:57841"/>
        <dbReference type="ChEBI" id="CHEBI:58354"/>
        <dbReference type="ChEBI" id="CHEBI:456216"/>
        <dbReference type="EC" id="2.7.4.7"/>
    </reaction>
</comment>
<dbReference type="GO" id="GO:0008902">
    <property type="term" value="F:hydroxymethylpyrimidine kinase activity"/>
    <property type="evidence" value="ECO:0007669"/>
    <property type="project" value="UniProtKB-EC"/>
</dbReference>
<evidence type="ECO:0000259" key="11">
    <source>
        <dbReference type="Pfam" id="PF08543"/>
    </source>
</evidence>
<dbReference type="PANTHER" id="PTHR20858:SF17">
    <property type="entry name" value="HYDROXYMETHYLPYRIMIDINE_PHOSPHOMETHYLPYRIMIDINE KINASE THI20-RELATED"/>
    <property type="match status" value="1"/>
</dbReference>
<reference evidence="12 13" key="1">
    <citation type="submission" date="2019-06" db="EMBL/GenBank/DDBJ databases">
        <title>Sequencing the genomes of 1000 actinobacteria strains.</title>
        <authorList>
            <person name="Klenk H.-P."/>
        </authorList>
    </citation>
    <scope>NUCLEOTIDE SEQUENCE [LARGE SCALE GENOMIC DNA]</scope>
    <source>
        <strain evidence="12 13">DSM 18031</strain>
    </source>
</reference>
<evidence type="ECO:0000256" key="5">
    <source>
        <dbReference type="ARBA" id="ARBA00022679"/>
    </source>
</evidence>
<dbReference type="GO" id="GO:0005524">
    <property type="term" value="F:ATP binding"/>
    <property type="evidence" value="ECO:0007669"/>
    <property type="project" value="UniProtKB-KW"/>
</dbReference>
<dbReference type="RefSeq" id="WP_141918564.1">
    <property type="nucleotide sequence ID" value="NZ_BAAAYS010000006.1"/>
</dbReference>
<evidence type="ECO:0000256" key="1">
    <source>
        <dbReference type="ARBA" id="ARBA00000151"/>
    </source>
</evidence>
<evidence type="ECO:0000256" key="8">
    <source>
        <dbReference type="ARBA" id="ARBA00022840"/>
    </source>
</evidence>
<evidence type="ECO:0000256" key="10">
    <source>
        <dbReference type="SAM" id="MobiDB-lite"/>
    </source>
</evidence>
<comment type="function">
    <text evidence="3">Catalyzes the phosphorylation of hydroxymethylpyrimidine phosphate (HMP-P) to HMP-PP, and of HMP to HMP-P.</text>
</comment>
<keyword evidence="7 12" id="KW-0418">Kinase</keyword>
<comment type="pathway">
    <text evidence="4">Cofactor biosynthesis; thiamine diphosphate biosynthesis; 4-amino-2-methyl-5-diphosphomethylpyrimidine from 5-amino-1-(5-phospho-D-ribosyl)imidazole: step 3/3.</text>
</comment>
<comment type="caution">
    <text evidence="12">The sequence shown here is derived from an EMBL/GenBank/DDBJ whole genome shotgun (WGS) entry which is preliminary data.</text>
</comment>
<dbReference type="InterPro" id="IPR029056">
    <property type="entry name" value="Ribokinase-like"/>
</dbReference>
<feature type="compositionally biased region" description="Polar residues" evidence="10">
    <location>
        <begin position="1"/>
        <end position="15"/>
    </location>
</feature>
<keyword evidence="9" id="KW-0784">Thiamine biosynthesis</keyword>
<keyword evidence="13" id="KW-1185">Reference proteome</keyword>
<gene>
    <name evidence="12" type="ORF">FB466_2408</name>
</gene>
<evidence type="ECO:0000256" key="2">
    <source>
        <dbReference type="ARBA" id="ARBA00000565"/>
    </source>
</evidence>
<evidence type="ECO:0000313" key="13">
    <source>
        <dbReference type="Proteomes" id="UP000318331"/>
    </source>
</evidence>
<dbReference type="OrthoDB" id="34166at2"/>
<accession>A0A543HT52</accession>
<protein>
    <submittedName>
        <fullName evidence="12">Hydroxymethylpyrimidine kinase/phosphomethylpyrimidine kinase</fullName>
    </submittedName>
</protein>
<dbReference type="Pfam" id="PF08543">
    <property type="entry name" value="Phos_pyr_kin"/>
    <property type="match status" value="1"/>
</dbReference>
<sequence length="293" mass="30520">MIASTFSAPTGTPNQHPARPPRVLSIAGTDPSGGAGIQADLKSIAALGGYGMAAITSLVAQNTHGIRSIHTPPVSFLREQLDAVSDDIHIDAVKIGMLGTVEVTAVVGDWLAAARPPIVVLDPVMVATSGDRLLAPGAEDALRTLLPESTLVTPNLPELAVLAGEERAESWANALNQARRVSAHYGVTVLAKGGHLVGDHCPDALVDERGFPGGDTLIEVSGPRLTTRNTHGTGCSLSSALATAQARNNDWALSLRECTAWLRDSITHADDLEVGSGNGPINHFHTLWSAATR</sequence>
<feature type="domain" description="Pyridoxamine kinase/Phosphomethylpyrimidine kinase" evidence="11">
    <location>
        <begin position="30"/>
        <end position="282"/>
    </location>
</feature>
<dbReference type="Gene3D" id="3.40.1190.20">
    <property type="match status" value="1"/>
</dbReference>
<name>A0A543HT52_9MICO</name>
<dbReference type="InterPro" id="IPR004399">
    <property type="entry name" value="HMP/HMP-P_kinase_dom"/>
</dbReference>
<comment type="catalytic activity">
    <reaction evidence="1">
        <text>4-amino-5-hydroxymethyl-2-methylpyrimidine + ATP = 4-amino-2-methyl-5-(phosphooxymethyl)pyrimidine + ADP + H(+)</text>
        <dbReference type="Rhea" id="RHEA:23096"/>
        <dbReference type="ChEBI" id="CHEBI:15378"/>
        <dbReference type="ChEBI" id="CHEBI:16892"/>
        <dbReference type="ChEBI" id="CHEBI:30616"/>
        <dbReference type="ChEBI" id="CHEBI:58354"/>
        <dbReference type="ChEBI" id="CHEBI:456216"/>
        <dbReference type="EC" id="2.7.1.49"/>
    </reaction>
</comment>
<dbReference type="Proteomes" id="UP000318331">
    <property type="component" value="Unassembled WGS sequence"/>
</dbReference>
<dbReference type="SUPFAM" id="SSF53613">
    <property type="entry name" value="Ribokinase-like"/>
    <property type="match status" value="1"/>
</dbReference>
<dbReference type="EMBL" id="VFPN01000003">
    <property type="protein sequence ID" value="TQM61454.1"/>
    <property type="molecule type" value="Genomic_DNA"/>
</dbReference>
<keyword evidence="5" id="KW-0808">Transferase</keyword>
<dbReference type="GO" id="GO:0009229">
    <property type="term" value="P:thiamine diphosphate biosynthetic process"/>
    <property type="evidence" value="ECO:0007669"/>
    <property type="project" value="UniProtKB-UniPathway"/>
</dbReference>
<evidence type="ECO:0000256" key="9">
    <source>
        <dbReference type="ARBA" id="ARBA00022977"/>
    </source>
</evidence>
<keyword evidence="8" id="KW-0067">ATP-binding</keyword>
<dbReference type="UniPathway" id="UPA00060">
    <property type="reaction ID" value="UER00138"/>
</dbReference>
<dbReference type="GO" id="GO:0008972">
    <property type="term" value="F:phosphomethylpyrimidine kinase activity"/>
    <property type="evidence" value="ECO:0007669"/>
    <property type="project" value="UniProtKB-EC"/>
</dbReference>
<dbReference type="FunFam" id="3.40.1190.20:FF:000003">
    <property type="entry name" value="Phosphomethylpyrimidine kinase ThiD"/>
    <property type="match status" value="1"/>
</dbReference>
<proteinExistence type="predicted"/>
<keyword evidence="6" id="KW-0547">Nucleotide-binding</keyword>
<dbReference type="NCBIfam" id="TIGR00097">
    <property type="entry name" value="HMP-P_kinase"/>
    <property type="match status" value="1"/>
</dbReference>
<evidence type="ECO:0000256" key="4">
    <source>
        <dbReference type="ARBA" id="ARBA00004769"/>
    </source>
</evidence>
<dbReference type="GO" id="GO:0009228">
    <property type="term" value="P:thiamine biosynthetic process"/>
    <property type="evidence" value="ECO:0007669"/>
    <property type="project" value="UniProtKB-KW"/>
</dbReference>